<keyword evidence="2 5" id="KW-0812">Transmembrane</keyword>
<evidence type="ECO:0000313" key="9">
    <source>
        <dbReference type="Proteomes" id="UP000676336"/>
    </source>
</evidence>
<dbReference type="AlphaFoldDB" id="A0A8S3HFZ6"/>
<dbReference type="EMBL" id="CAJOBH010006786">
    <property type="protein sequence ID" value="CAF4066298.1"/>
    <property type="molecule type" value="Genomic_DNA"/>
</dbReference>
<keyword evidence="4 5" id="KW-0472">Membrane</keyword>
<reference evidence="8" key="1">
    <citation type="submission" date="2021-02" db="EMBL/GenBank/DDBJ databases">
        <authorList>
            <person name="Nowell W R."/>
        </authorList>
    </citation>
    <scope>NUCLEOTIDE SEQUENCE</scope>
</reference>
<evidence type="ECO:0000313" key="7">
    <source>
        <dbReference type="EMBL" id="CAF4066298.1"/>
    </source>
</evidence>
<evidence type="ECO:0000259" key="6">
    <source>
        <dbReference type="PROSITE" id="PS50262"/>
    </source>
</evidence>
<organism evidence="8 9">
    <name type="scientific">Rotaria magnacalcarata</name>
    <dbReference type="NCBI Taxonomy" id="392030"/>
    <lineage>
        <taxon>Eukaryota</taxon>
        <taxon>Metazoa</taxon>
        <taxon>Spiralia</taxon>
        <taxon>Gnathifera</taxon>
        <taxon>Rotifera</taxon>
        <taxon>Eurotatoria</taxon>
        <taxon>Bdelloidea</taxon>
        <taxon>Philodinida</taxon>
        <taxon>Philodinidae</taxon>
        <taxon>Rotaria</taxon>
    </lineage>
</organism>
<feature type="domain" description="G-protein coupled receptors family 1 profile" evidence="6">
    <location>
        <begin position="1"/>
        <end position="185"/>
    </location>
</feature>
<feature type="transmembrane region" description="Helical" evidence="5">
    <location>
        <begin position="35"/>
        <end position="52"/>
    </location>
</feature>
<dbReference type="Proteomes" id="UP000676336">
    <property type="component" value="Unassembled WGS sequence"/>
</dbReference>
<gene>
    <name evidence="7" type="ORF">BYL167_LOCUS17254</name>
    <name evidence="8" type="ORF">SMN809_LOCUS68386</name>
</gene>
<comment type="caution">
    <text evidence="8">The sequence shown here is derived from an EMBL/GenBank/DDBJ whole genome shotgun (WGS) entry which is preliminary data.</text>
</comment>
<dbReference type="PROSITE" id="PS50262">
    <property type="entry name" value="G_PROTEIN_RECEP_F1_2"/>
    <property type="match status" value="1"/>
</dbReference>
<dbReference type="GO" id="GO:0016020">
    <property type="term" value="C:membrane"/>
    <property type="evidence" value="ECO:0007669"/>
    <property type="project" value="UniProtKB-SubCell"/>
</dbReference>
<protein>
    <recommendedName>
        <fullName evidence="6">G-protein coupled receptors family 1 profile domain-containing protein</fullName>
    </recommendedName>
</protein>
<evidence type="ECO:0000256" key="5">
    <source>
        <dbReference type="SAM" id="Phobius"/>
    </source>
</evidence>
<feature type="transmembrane region" description="Helical" evidence="5">
    <location>
        <begin position="165"/>
        <end position="187"/>
    </location>
</feature>
<proteinExistence type="predicted"/>
<feature type="transmembrane region" description="Helical" evidence="5">
    <location>
        <begin position="132"/>
        <end position="153"/>
    </location>
</feature>
<feature type="transmembrane region" description="Helical" evidence="5">
    <location>
        <begin position="87"/>
        <end position="105"/>
    </location>
</feature>
<dbReference type="Proteomes" id="UP000681967">
    <property type="component" value="Unassembled WGS sequence"/>
</dbReference>
<comment type="subcellular location">
    <subcellularLocation>
        <location evidence="1">Membrane</location>
    </subcellularLocation>
</comment>
<keyword evidence="3 5" id="KW-1133">Transmembrane helix</keyword>
<dbReference type="EMBL" id="CAJOBI010317301">
    <property type="protein sequence ID" value="CAF5179103.1"/>
    <property type="molecule type" value="Genomic_DNA"/>
</dbReference>
<accession>A0A8S3HFZ6</accession>
<evidence type="ECO:0000313" key="8">
    <source>
        <dbReference type="EMBL" id="CAF5179103.1"/>
    </source>
</evidence>
<evidence type="ECO:0000256" key="4">
    <source>
        <dbReference type="ARBA" id="ARBA00023136"/>
    </source>
</evidence>
<dbReference type="SUPFAM" id="SSF81321">
    <property type="entry name" value="Family A G protein-coupled receptor-like"/>
    <property type="match status" value="1"/>
</dbReference>
<dbReference type="InterPro" id="IPR017452">
    <property type="entry name" value="GPCR_Rhodpsn_7TM"/>
</dbReference>
<evidence type="ECO:0000256" key="2">
    <source>
        <dbReference type="ARBA" id="ARBA00022692"/>
    </source>
</evidence>
<dbReference type="Gene3D" id="1.20.1070.10">
    <property type="entry name" value="Rhodopsin 7-helix transmembrane proteins"/>
    <property type="match status" value="1"/>
</dbReference>
<name>A0A8S3HFZ6_9BILA</name>
<evidence type="ECO:0000256" key="1">
    <source>
        <dbReference type="ARBA" id="ARBA00004370"/>
    </source>
</evidence>
<evidence type="ECO:0000256" key="3">
    <source>
        <dbReference type="ARBA" id="ARBA00022989"/>
    </source>
</evidence>
<sequence length="216" mass="25214">MDQWLNACVAADRALVTLKGTSFNQKKSKKMAKRIVVGLLVLTIITTIQDPIHRNLINDENEDEKRIWCTLNYSPYFKKFDSLMNTVHFSIPFLVNLLSAIFIIINTAKKRTNARANVSYKRTLYLQFRQHYNLVVAPCILVIIALPRLILSFVSGCMNTARESWIFLIGYFISFIAPMLSFIIYIVPSQTYREEFRKTIARYKRLLLSCRDRFIE</sequence>